<reference evidence="3" key="3">
    <citation type="journal article" date="2018" name="Mol. Plant Microbe Interact.">
        <title>Genome sequence resources for the wheat stripe rust pathogen (Puccinia striiformis f. sp. tritici) and the barley stripe rust pathogen (Puccinia striiformis f. sp. hordei).</title>
        <authorList>
            <person name="Xia C."/>
            <person name="Wang M."/>
            <person name="Yin C."/>
            <person name="Cornejo O.E."/>
            <person name="Hulbert S.H."/>
            <person name="Chen X."/>
        </authorList>
    </citation>
    <scope>NUCLEOTIDE SEQUENCE [LARGE SCALE GENOMIC DNA]</scope>
    <source>
        <strain evidence="3">93TX-2</strain>
    </source>
</reference>
<dbReference type="EMBL" id="PKSM01000138">
    <property type="protein sequence ID" value="POW08269.1"/>
    <property type="molecule type" value="Genomic_DNA"/>
</dbReference>
<evidence type="ECO:0000313" key="2">
    <source>
        <dbReference type="EMBL" id="POW08269.1"/>
    </source>
</evidence>
<reference evidence="2 3" key="1">
    <citation type="submission" date="2017-12" db="EMBL/GenBank/DDBJ databases">
        <title>Gene loss provides genomic basis for host adaptation in cereal stripe rust fungi.</title>
        <authorList>
            <person name="Xia C."/>
        </authorList>
    </citation>
    <scope>NUCLEOTIDE SEQUENCE [LARGE SCALE GENOMIC DNA]</scope>
    <source>
        <strain evidence="2 3">93TX-2</strain>
    </source>
</reference>
<feature type="region of interest" description="Disordered" evidence="1">
    <location>
        <begin position="637"/>
        <end position="669"/>
    </location>
</feature>
<feature type="compositionally biased region" description="Basic and acidic residues" evidence="1">
    <location>
        <begin position="241"/>
        <end position="258"/>
    </location>
</feature>
<feature type="region of interest" description="Disordered" evidence="1">
    <location>
        <begin position="241"/>
        <end position="274"/>
    </location>
</feature>
<evidence type="ECO:0000256" key="1">
    <source>
        <dbReference type="SAM" id="MobiDB-lite"/>
    </source>
</evidence>
<dbReference type="Proteomes" id="UP000238274">
    <property type="component" value="Unassembled WGS sequence"/>
</dbReference>
<dbReference type="AlphaFoldDB" id="A0A2S4VFJ9"/>
<comment type="caution">
    <text evidence="2">The sequence shown here is derived from an EMBL/GenBank/DDBJ whole genome shotgun (WGS) entry which is preliminary data.</text>
</comment>
<accession>A0A2S4VFJ9</accession>
<evidence type="ECO:0000313" key="3">
    <source>
        <dbReference type="Proteomes" id="UP000238274"/>
    </source>
</evidence>
<protein>
    <submittedName>
        <fullName evidence="2">Uncharacterized protein</fullName>
    </submittedName>
</protein>
<organism evidence="2 3">
    <name type="scientific">Puccinia striiformis</name>
    <dbReference type="NCBI Taxonomy" id="27350"/>
    <lineage>
        <taxon>Eukaryota</taxon>
        <taxon>Fungi</taxon>
        <taxon>Dikarya</taxon>
        <taxon>Basidiomycota</taxon>
        <taxon>Pucciniomycotina</taxon>
        <taxon>Pucciniomycetes</taxon>
        <taxon>Pucciniales</taxon>
        <taxon>Pucciniaceae</taxon>
        <taxon>Puccinia</taxon>
    </lineage>
</organism>
<feature type="compositionally biased region" description="Basic and acidic residues" evidence="1">
    <location>
        <begin position="637"/>
        <end position="659"/>
    </location>
</feature>
<gene>
    <name evidence="2" type="ORF">PSHT_09598</name>
</gene>
<feature type="compositionally biased region" description="Basic residues" evidence="1">
    <location>
        <begin position="660"/>
        <end position="669"/>
    </location>
</feature>
<sequence length="885" mass="100929">MHFEAQRAKGKAVGVGKRYGIYLLSCHVKTARPRSAHKKADPPAIETRTAKSRLFPLGNQFVHMKVFFGQPWLLLFHTNTALSSIFAASPSQTLAVRPTLSLEWQENEIHKYLSEPLSFPQPTLPLGYSQPAFHTESNNPQELQHHSPPNVFAFEVDHNSNTPLPPSSIFTSSGVLSCEDVPTCKSDRTTCELTCSNEGTSIGNSLLLVNSLLTPNLLRTTMILLASGKYTILARKKTKAPKENKENVLHVDHSKEALPKPTRSDQSNGRKARRYTQNIKHVAIETLVNLSDAKIRMEKYPLFNEIMNPRKSELQKWKSKKINLASDEYTRVRIIEFLKNVTKMSTFLIISHVSFLNGQMNKEITQGDVENVLKFMKDFWEKMHNKEPLLYSRSYTWLPLISNLMDPNDTHTYQFGHKGRSIWYEVCEEIVEYWTEHNMNLSQRSSSAKNCQSDTFKIRKTGIYCFLRSHVQTTPLKSAHEKAEPPAIEPGSRFAQMKAFSSQPWLLFLHANSALSSIFAASPSRVKEETSAVTPTLSLEWQGDEIRKYLSEPLSFPQSTPPLGYSKPTFLTRINPQELQHHPHADVLALEVDHTSNALLPSNDILTPSGVFASEDVPTCKSDRILASKKIKVPKENKENFLHADHPEELPKPTQSDHSKGRKARGKRTHTKRVILKALIDLSDSKMQIDNNPLFNDIIIPRKSKLQNWESNKSNPTGDARTRYRIIDFLEGVTKMSTFLIISHASFLNGQMKNEINQGEVENVLKFMKDFWEKMDRRETLASSRLYTSIPKIPNLLDPNDTHTYQQSHTGHVIWYEVSEEIVEYWTEKNKNLLQRSSSNSNHQSDEFDIRNTVNSIIADKTDKRFTKDKNGAIMRIRNCKSVPS</sequence>
<keyword evidence="3" id="KW-1185">Reference proteome</keyword>
<proteinExistence type="predicted"/>
<dbReference type="VEuPathDB" id="FungiDB:PSHT_09598"/>
<reference evidence="3" key="2">
    <citation type="journal article" date="2018" name="BMC Genomics">
        <title>Genomic insights into host adaptation between the wheat stripe rust pathogen (Puccinia striiformis f. sp. tritici) and the barley stripe rust pathogen (Puccinia striiformis f. sp. hordei).</title>
        <authorList>
            <person name="Xia C."/>
            <person name="Wang M."/>
            <person name="Yin C."/>
            <person name="Cornejo O.E."/>
            <person name="Hulbert S.H."/>
            <person name="Chen X."/>
        </authorList>
    </citation>
    <scope>NUCLEOTIDE SEQUENCE [LARGE SCALE GENOMIC DNA]</scope>
    <source>
        <strain evidence="3">93TX-2</strain>
    </source>
</reference>
<dbReference type="VEuPathDB" id="FungiDB:PSTT_03966"/>
<feature type="compositionally biased region" description="Polar residues" evidence="1">
    <location>
        <begin position="264"/>
        <end position="274"/>
    </location>
</feature>
<name>A0A2S4VFJ9_9BASI</name>